<dbReference type="Proteomes" id="UP001058974">
    <property type="component" value="Chromosome 3"/>
</dbReference>
<keyword evidence="3" id="KW-1185">Reference proteome</keyword>
<protein>
    <submittedName>
        <fullName evidence="2">Uncharacterized protein</fullName>
    </submittedName>
</protein>
<evidence type="ECO:0000256" key="1">
    <source>
        <dbReference type="SAM" id="MobiDB-lite"/>
    </source>
</evidence>
<sequence length="197" mass="22601">MGSFREQYGATPLRAPSNPKNKKPASKERNNFHYHKKQFYKDKPEFYKKPYKKNYAKTTCPDYKSLLCFCAVFGITWISSWTFSTDPLWEGSSSTQLVKKFSIKWWSKFNPDLLSPSRLDSWFKSHPGLCEEKAISPEDTSFLLDKSKLLASLSATSSHKEFLNRIKEAMIALSESDSTSSTSENNNEDDCYGIVDL</sequence>
<comment type="caution">
    <text evidence="2">The sequence shown here is derived from an EMBL/GenBank/DDBJ whole genome shotgun (WGS) entry which is preliminary data.</text>
</comment>
<accession>A0A9D4XNV7</accession>
<evidence type="ECO:0000313" key="2">
    <source>
        <dbReference type="EMBL" id="KAI5424631.1"/>
    </source>
</evidence>
<evidence type="ECO:0000313" key="3">
    <source>
        <dbReference type="Proteomes" id="UP001058974"/>
    </source>
</evidence>
<dbReference type="PANTHER" id="PTHR48434">
    <property type="entry name" value="(RAPE) HYPOTHETICAL PROTEIN"/>
    <property type="match status" value="1"/>
</dbReference>
<name>A0A9D4XNV7_PEA</name>
<dbReference type="AlphaFoldDB" id="A0A9D4XNV7"/>
<dbReference type="Gramene" id="Psat03G0071400-T1">
    <property type="protein sequence ID" value="KAI5424631.1"/>
    <property type="gene ID" value="KIW84_030714"/>
</dbReference>
<gene>
    <name evidence="2" type="ORF">KIW84_030714</name>
</gene>
<dbReference type="PANTHER" id="PTHR48434:SF1">
    <property type="entry name" value="(RAPE) HYPOTHETICAL PROTEIN"/>
    <property type="match status" value="1"/>
</dbReference>
<organism evidence="2 3">
    <name type="scientific">Pisum sativum</name>
    <name type="common">Garden pea</name>
    <name type="synonym">Lathyrus oleraceus</name>
    <dbReference type="NCBI Taxonomy" id="3888"/>
    <lineage>
        <taxon>Eukaryota</taxon>
        <taxon>Viridiplantae</taxon>
        <taxon>Streptophyta</taxon>
        <taxon>Embryophyta</taxon>
        <taxon>Tracheophyta</taxon>
        <taxon>Spermatophyta</taxon>
        <taxon>Magnoliopsida</taxon>
        <taxon>eudicotyledons</taxon>
        <taxon>Gunneridae</taxon>
        <taxon>Pentapetalae</taxon>
        <taxon>rosids</taxon>
        <taxon>fabids</taxon>
        <taxon>Fabales</taxon>
        <taxon>Fabaceae</taxon>
        <taxon>Papilionoideae</taxon>
        <taxon>50 kb inversion clade</taxon>
        <taxon>NPAAA clade</taxon>
        <taxon>Hologalegina</taxon>
        <taxon>IRL clade</taxon>
        <taxon>Fabeae</taxon>
        <taxon>Lathyrus</taxon>
    </lineage>
</organism>
<dbReference type="EMBL" id="JAMSHJ010000003">
    <property type="protein sequence ID" value="KAI5424631.1"/>
    <property type="molecule type" value="Genomic_DNA"/>
</dbReference>
<reference evidence="2 3" key="1">
    <citation type="journal article" date="2022" name="Nat. Genet.">
        <title>Improved pea reference genome and pan-genome highlight genomic features and evolutionary characteristics.</title>
        <authorList>
            <person name="Yang T."/>
            <person name="Liu R."/>
            <person name="Luo Y."/>
            <person name="Hu S."/>
            <person name="Wang D."/>
            <person name="Wang C."/>
            <person name="Pandey M.K."/>
            <person name="Ge S."/>
            <person name="Xu Q."/>
            <person name="Li N."/>
            <person name="Li G."/>
            <person name="Huang Y."/>
            <person name="Saxena R.K."/>
            <person name="Ji Y."/>
            <person name="Li M."/>
            <person name="Yan X."/>
            <person name="He Y."/>
            <person name="Liu Y."/>
            <person name="Wang X."/>
            <person name="Xiang C."/>
            <person name="Varshney R.K."/>
            <person name="Ding H."/>
            <person name="Gao S."/>
            <person name="Zong X."/>
        </authorList>
    </citation>
    <scope>NUCLEOTIDE SEQUENCE [LARGE SCALE GENOMIC DNA]</scope>
    <source>
        <strain evidence="2 3">cv. Zhongwan 6</strain>
    </source>
</reference>
<feature type="region of interest" description="Disordered" evidence="1">
    <location>
        <begin position="1"/>
        <end position="33"/>
    </location>
</feature>
<proteinExistence type="predicted"/>